<evidence type="ECO:0000256" key="10">
    <source>
        <dbReference type="ARBA" id="ARBA00047785"/>
    </source>
</evidence>
<evidence type="ECO:0000256" key="7">
    <source>
        <dbReference type="ARBA" id="ARBA00039058"/>
    </source>
</evidence>
<keyword evidence="3" id="KW-0808">Transferase</keyword>
<comment type="similarity">
    <text evidence="6">Belongs to the acetyltransferase family. OlsB subfamily.</text>
</comment>
<evidence type="ECO:0000256" key="5">
    <source>
        <dbReference type="ARBA" id="ARBA00023315"/>
    </source>
</evidence>
<evidence type="ECO:0000256" key="9">
    <source>
        <dbReference type="ARBA" id="ARBA00045724"/>
    </source>
</evidence>
<evidence type="ECO:0000256" key="4">
    <source>
        <dbReference type="ARBA" id="ARBA00023098"/>
    </source>
</evidence>
<dbReference type="PANTHER" id="PTHR37323">
    <property type="entry name" value="GCN5-RELATED N-ACETYLTRANSFERASE"/>
    <property type="match status" value="1"/>
</dbReference>
<dbReference type="EMBL" id="BSNF01000006">
    <property type="protein sequence ID" value="GLQ06105.1"/>
    <property type="molecule type" value="Genomic_DNA"/>
</dbReference>
<organism evidence="11 12">
    <name type="scientific">Sneathiella chinensis</name>
    <dbReference type="NCBI Taxonomy" id="349750"/>
    <lineage>
        <taxon>Bacteria</taxon>
        <taxon>Pseudomonadati</taxon>
        <taxon>Pseudomonadota</taxon>
        <taxon>Alphaproteobacteria</taxon>
        <taxon>Sneathiellales</taxon>
        <taxon>Sneathiellaceae</taxon>
        <taxon>Sneathiella</taxon>
    </lineage>
</organism>
<comment type="caution">
    <text evidence="11">The sequence shown here is derived from an EMBL/GenBank/DDBJ whole genome shotgun (WGS) entry which is preliminary data.</text>
</comment>
<gene>
    <name evidence="11" type="ORF">GCM10007924_13260</name>
</gene>
<dbReference type="RefSeq" id="WP_169560171.1">
    <property type="nucleotide sequence ID" value="NZ_BSNF01000006.1"/>
</dbReference>
<comment type="pathway">
    <text evidence="1">Lipid metabolism.</text>
</comment>
<dbReference type="PANTHER" id="PTHR37323:SF1">
    <property type="entry name" value="L-ORNITHINE N(ALPHA)-ACYLTRANSFERASE"/>
    <property type="match status" value="1"/>
</dbReference>
<evidence type="ECO:0000313" key="11">
    <source>
        <dbReference type="EMBL" id="GLQ06105.1"/>
    </source>
</evidence>
<dbReference type="InterPro" id="IPR052351">
    <property type="entry name" value="Ornithine_N-alpha-AT"/>
</dbReference>
<keyword evidence="2" id="KW-0444">Lipid biosynthesis</keyword>
<dbReference type="SUPFAM" id="SSF55729">
    <property type="entry name" value="Acyl-CoA N-acyltransferases (Nat)"/>
    <property type="match status" value="1"/>
</dbReference>
<evidence type="ECO:0000256" key="6">
    <source>
        <dbReference type="ARBA" id="ARBA00038095"/>
    </source>
</evidence>
<sequence length="267" mass="29906">MSNASTSGLIIRLAENRQEIIKAQKLRYKVFYDGMGATPSAEIRAEERDFDAFDDYCDHLVVIDTGRSTVGNPCVVGTYRLLRRSVAEQNSGYYSASEFDLSRLAGYAGEHVELGRSCVDPEYRGKAIMQLLWRGIADYIADYDISLMFGCASFPGTDLTQMAAALTYLHQNHEAPGRWRPQAQPDRFVSMNVLADTQIDMRSAMREMPALIKGYLRVGGVIGEGAVIDYEFNTTDVCLLVETSNITDRYQKHFLDQHVTEANRLSA</sequence>
<evidence type="ECO:0000256" key="2">
    <source>
        <dbReference type="ARBA" id="ARBA00022516"/>
    </source>
</evidence>
<dbReference type="Gene3D" id="3.40.630.30">
    <property type="match status" value="1"/>
</dbReference>
<dbReference type="InterPro" id="IPR016181">
    <property type="entry name" value="Acyl_CoA_acyltransferase"/>
</dbReference>
<protein>
    <recommendedName>
        <fullName evidence="8">L-ornithine N(alpha)-acyltransferase</fullName>
        <ecNumber evidence="7">2.3.2.30</ecNumber>
    </recommendedName>
</protein>
<comment type="function">
    <text evidence="9">Catalyzes the first step in the biosynthesis of ornithine lipids, which are phosphorus-free membrane lipids. Catalyzes the 3-hydroxyacyl-acyl carrier protein-dependent acylation of ornithine to form lyso-ornithine lipid (LOL).</text>
</comment>
<proteinExistence type="inferred from homology"/>
<evidence type="ECO:0000256" key="1">
    <source>
        <dbReference type="ARBA" id="ARBA00005189"/>
    </source>
</evidence>
<keyword evidence="5" id="KW-0012">Acyltransferase</keyword>
<name>A0ABQ5U1Q5_9PROT</name>
<dbReference type="Proteomes" id="UP001161409">
    <property type="component" value="Unassembled WGS sequence"/>
</dbReference>
<evidence type="ECO:0000256" key="8">
    <source>
        <dbReference type="ARBA" id="ARBA00039866"/>
    </source>
</evidence>
<evidence type="ECO:0000313" key="12">
    <source>
        <dbReference type="Proteomes" id="UP001161409"/>
    </source>
</evidence>
<keyword evidence="4" id="KW-0443">Lipid metabolism</keyword>
<accession>A0ABQ5U1Q5</accession>
<reference evidence="11" key="2">
    <citation type="submission" date="2023-01" db="EMBL/GenBank/DDBJ databases">
        <title>Draft genome sequence of Sneathiella chinensis strain NBRC 103408.</title>
        <authorList>
            <person name="Sun Q."/>
            <person name="Mori K."/>
        </authorList>
    </citation>
    <scope>NUCLEOTIDE SEQUENCE</scope>
    <source>
        <strain evidence="11">NBRC 103408</strain>
    </source>
</reference>
<reference evidence="11" key="1">
    <citation type="journal article" date="2014" name="Int. J. Syst. Evol. Microbiol.">
        <title>Complete genome of a new Firmicutes species belonging to the dominant human colonic microbiota ('Ruminococcus bicirculans') reveals two chromosomes and a selective capacity to utilize plant glucans.</title>
        <authorList>
            <consortium name="NISC Comparative Sequencing Program"/>
            <person name="Wegmann U."/>
            <person name="Louis P."/>
            <person name="Goesmann A."/>
            <person name="Henrissat B."/>
            <person name="Duncan S.H."/>
            <person name="Flint H.J."/>
        </authorList>
    </citation>
    <scope>NUCLEOTIDE SEQUENCE</scope>
    <source>
        <strain evidence="11">NBRC 103408</strain>
    </source>
</reference>
<comment type="catalytic activity">
    <reaction evidence="10">
        <text>a (3R)-hydroxyacyl-[ACP] + L-ornithine = a lyso-ornithine lipid + holo-[ACP] + H(+)</text>
        <dbReference type="Rhea" id="RHEA:20633"/>
        <dbReference type="Rhea" id="RHEA-COMP:9685"/>
        <dbReference type="Rhea" id="RHEA-COMP:9945"/>
        <dbReference type="ChEBI" id="CHEBI:15378"/>
        <dbReference type="ChEBI" id="CHEBI:46911"/>
        <dbReference type="ChEBI" id="CHEBI:64479"/>
        <dbReference type="ChEBI" id="CHEBI:78827"/>
        <dbReference type="ChEBI" id="CHEBI:138482"/>
        <dbReference type="EC" id="2.3.2.30"/>
    </reaction>
    <physiologicalReaction direction="left-to-right" evidence="10">
        <dbReference type="Rhea" id="RHEA:20634"/>
    </physiologicalReaction>
</comment>
<dbReference type="Pfam" id="PF13444">
    <property type="entry name" value="Acetyltransf_5"/>
    <property type="match status" value="1"/>
</dbReference>
<evidence type="ECO:0000256" key="3">
    <source>
        <dbReference type="ARBA" id="ARBA00022679"/>
    </source>
</evidence>
<dbReference type="EC" id="2.3.2.30" evidence="7"/>
<keyword evidence="12" id="KW-1185">Reference proteome</keyword>